<reference evidence="3" key="1">
    <citation type="submission" date="2020-05" db="EMBL/GenBank/DDBJ databases">
        <authorList>
            <person name="Chiriac C."/>
            <person name="Salcher M."/>
            <person name="Ghai R."/>
            <person name="Kavagutti S V."/>
        </authorList>
    </citation>
    <scope>NUCLEOTIDE SEQUENCE</scope>
</reference>
<evidence type="ECO:0000313" key="4">
    <source>
        <dbReference type="EMBL" id="CAB4636978.1"/>
    </source>
</evidence>
<evidence type="ECO:0000259" key="2">
    <source>
        <dbReference type="Pfam" id="PF25583"/>
    </source>
</evidence>
<dbReference type="PANTHER" id="PTHR34580:SF3">
    <property type="entry name" value="PROTEIN PAFB"/>
    <property type="match status" value="1"/>
</dbReference>
<protein>
    <submittedName>
        <fullName evidence="3">Unannotated protein</fullName>
    </submittedName>
</protein>
<gene>
    <name evidence="3" type="ORF">UFOPK1684_00480</name>
    <name evidence="4" type="ORF">UFOPK2158_00251</name>
</gene>
<dbReference type="EMBL" id="CAEZTM010000015">
    <property type="protein sequence ID" value="CAB4567024.1"/>
    <property type="molecule type" value="Genomic_DNA"/>
</dbReference>
<proteinExistence type="predicted"/>
<evidence type="ECO:0000313" key="3">
    <source>
        <dbReference type="EMBL" id="CAB4567024.1"/>
    </source>
</evidence>
<dbReference type="InterPro" id="IPR026881">
    <property type="entry name" value="WYL_dom"/>
</dbReference>
<dbReference type="InterPro" id="IPR057727">
    <property type="entry name" value="WCX_dom"/>
</dbReference>
<dbReference type="Pfam" id="PF25583">
    <property type="entry name" value="WCX"/>
    <property type="match status" value="1"/>
</dbReference>
<evidence type="ECO:0000259" key="1">
    <source>
        <dbReference type="Pfam" id="PF13280"/>
    </source>
</evidence>
<dbReference type="EMBL" id="CAEZVY010000016">
    <property type="protein sequence ID" value="CAB4636978.1"/>
    <property type="molecule type" value="Genomic_DNA"/>
</dbReference>
<feature type="domain" description="WYL" evidence="1">
    <location>
        <begin position="158"/>
        <end position="223"/>
    </location>
</feature>
<dbReference type="Pfam" id="PF13280">
    <property type="entry name" value="WYL"/>
    <property type="match status" value="1"/>
</dbReference>
<dbReference type="AlphaFoldDB" id="A0A6J6DUZ4"/>
<dbReference type="InterPro" id="IPR051534">
    <property type="entry name" value="CBASS_pafABC_assoc_protein"/>
</dbReference>
<sequence length="329" mass="36073">MASSLSTVNPEDRLFHLILALMATSQGLTKDQILTTVRGYREDTEAGMARETIERRFERDKDSLRELGIPLEALIPPEEDGNNKSTIYRIPKGDYDLPEDVVFSARDVALLNLAAAVWREGSLSRDAKTAQIKLASLGALVDEALLGFAPILSTREPALATLREAIDTSIQVSFSYLKPGESAPTSRTISPWALVNHEGRWHVMGHDSQSNQERTFLLRRIVSTVRPLPSASGLPGPAGIADRALQELHELYEKNTATLQVKPGTDAASALRARVGTQSSEDLLLVHFTDGDVFAHELTSWGSDVVVLDPPELRNRVIANLEVLVRTHG</sequence>
<dbReference type="PANTHER" id="PTHR34580">
    <property type="match status" value="1"/>
</dbReference>
<accession>A0A6J6DUZ4</accession>
<organism evidence="3">
    <name type="scientific">freshwater metagenome</name>
    <dbReference type="NCBI Taxonomy" id="449393"/>
    <lineage>
        <taxon>unclassified sequences</taxon>
        <taxon>metagenomes</taxon>
        <taxon>ecological metagenomes</taxon>
    </lineage>
</organism>
<feature type="domain" description="WCX" evidence="2">
    <location>
        <begin position="266"/>
        <end position="322"/>
    </location>
</feature>
<name>A0A6J6DUZ4_9ZZZZ</name>
<dbReference type="PROSITE" id="PS52050">
    <property type="entry name" value="WYL"/>
    <property type="match status" value="1"/>
</dbReference>